<sequence length="83" mass="8982">MILDLSEVDFLGSAGIGALVDAAKAQRDNVLLRVVVDQNRPVIRPMQLTGLDTVLALYRSREDALRDVDRWAGTPSTSSGMPS</sequence>
<dbReference type="CDD" id="cd07043">
    <property type="entry name" value="STAS_anti-anti-sigma_factors"/>
    <property type="match status" value="1"/>
</dbReference>
<reference evidence="2" key="2">
    <citation type="submission" date="2023-01" db="EMBL/GenBank/DDBJ databases">
        <authorList>
            <person name="Sun Q."/>
            <person name="Evtushenko L."/>
        </authorList>
    </citation>
    <scope>NUCLEOTIDE SEQUENCE</scope>
    <source>
        <strain evidence="2">VKM Ac-1069</strain>
    </source>
</reference>
<keyword evidence="3" id="KW-1185">Reference proteome</keyword>
<name>A0A9W6L5H0_9PSEU</name>
<dbReference type="AlphaFoldDB" id="A0A9W6L5H0"/>
<reference evidence="2" key="1">
    <citation type="journal article" date="2014" name="Int. J. Syst. Evol. Microbiol.">
        <title>Complete genome sequence of Corynebacterium casei LMG S-19264T (=DSM 44701T), isolated from a smear-ripened cheese.</title>
        <authorList>
            <consortium name="US DOE Joint Genome Institute (JGI-PGF)"/>
            <person name="Walter F."/>
            <person name="Albersmeier A."/>
            <person name="Kalinowski J."/>
            <person name="Ruckert C."/>
        </authorList>
    </citation>
    <scope>NUCLEOTIDE SEQUENCE</scope>
    <source>
        <strain evidence="2">VKM Ac-1069</strain>
    </source>
</reference>
<feature type="domain" description="STAS" evidence="1">
    <location>
        <begin position="1"/>
        <end position="68"/>
    </location>
</feature>
<dbReference type="EMBL" id="BSFQ01000023">
    <property type="protein sequence ID" value="GLL13598.1"/>
    <property type="molecule type" value="Genomic_DNA"/>
</dbReference>
<protein>
    <recommendedName>
        <fullName evidence="1">STAS domain-containing protein</fullName>
    </recommendedName>
</protein>
<accession>A0A9W6L5H0</accession>
<organism evidence="2 3">
    <name type="scientific">Pseudonocardia halophobica</name>
    <dbReference type="NCBI Taxonomy" id="29401"/>
    <lineage>
        <taxon>Bacteria</taxon>
        <taxon>Bacillati</taxon>
        <taxon>Actinomycetota</taxon>
        <taxon>Actinomycetes</taxon>
        <taxon>Pseudonocardiales</taxon>
        <taxon>Pseudonocardiaceae</taxon>
        <taxon>Pseudonocardia</taxon>
    </lineage>
</organism>
<evidence type="ECO:0000313" key="2">
    <source>
        <dbReference type="EMBL" id="GLL13598.1"/>
    </source>
</evidence>
<dbReference type="SUPFAM" id="SSF52091">
    <property type="entry name" value="SpoIIaa-like"/>
    <property type="match status" value="1"/>
</dbReference>
<gene>
    <name evidence="2" type="ORF">GCM10017577_47420</name>
</gene>
<evidence type="ECO:0000313" key="3">
    <source>
        <dbReference type="Proteomes" id="UP001143463"/>
    </source>
</evidence>
<dbReference type="Pfam" id="PF01740">
    <property type="entry name" value="STAS"/>
    <property type="match status" value="1"/>
</dbReference>
<dbReference type="Proteomes" id="UP001143463">
    <property type="component" value="Unassembled WGS sequence"/>
</dbReference>
<proteinExistence type="predicted"/>
<dbReference type="Gene3D" id="3.30.750.24">
    <property type="entry name" value="STAS domain"/>
    <property type="match status" value="1"/>
</dbReference>
<evidence type="ECO:0000259" key="1">
    <source>
        <dbReference type="PROSITE" id="PS50801"/>
    </source>
</evidence>
<comment type="caution">
    <text evidence="2">The sequence shown here is derived from an EMBL/GenBank/DDBJ whole genome shotgun (WGS) entry which is preliminary data.</text>
</comment>
<dbReference type="PROSITE" id="PS50801">
    <property type="entry name" value="STAS"/>
    <property type="match status" value="1"/>
</dbReference>
<dbReference type="InterPro" id="IPR002645">
    <property type="entry name" value="STAS_dom"/>
</dbReference>
<dbReference type="InterPro" id="IPR036513">
    <property type="entry name" value="STAS_dom_sf"/>
</dbReference>